<evidence type="ECO:0000313" key="2">
    <source>
        <dbReference type="EMBL" id="KAF2258665.1"/>
    </source>
</evidence>
<dbReference type="Proteomes" id="UP000800093">
    <property type="component" value="Unassembled WGS sequence"/>
</dbReference>
<organism evidence="2 3">
    <name type="scientific">Lojkania enalia</name>
    <dbReference type="NCBI Taxonomy" id="147567"/>
    <lineage>
        <taxon>Eukaryota</taxon>
        <taxon>Fungi</taxon>
        <taxon>Dikarya</taxon>
        <taxon>Ascomycota</taxon>
        <taxon>Pezizomycotina</taxon>
        <taxon>Dothideomycetes</taxon>
        <taxon>Pleosporomycetidae</taxon>
        <taxon>Pleosporales</taxon>
        <taxon>Pleosporales incertae sedis</taxon>
        <taxon>Lojkania</taxon>
    </lineage>
</organism>
<keyword evidence="1" id="KW-0472">Membrane</keyword>
<proteinExistence type="predicted"/>
<feature type="transmembrane region" description="Helical" evidence="1">
    <location>
        <begin position="70"/>
        <end position="91"/>
    </location>
</feature>
<dbReference type="AlphaFoldDB" id="A0A9P4JZF9"/>
<keyword evidence="3" id="KW-1185">Reference proteome</keyword>
<evidence type="ECO:0000313" key="3">
    <source>
        <dbReference type="Proteomes" id="UP000800093"/>
    </source>
</evidence>
<comment type="caution">
    <text evidence="2">The sequence shown here is derived from an EMBL/GenBank/DDBJ whole genome shotgun (WGS) entry which is preliminary data.</text>
</comment>
<accession>A0A9P4JZF9</accession>
<keyword evidence="1" id="KW-0812">Transmembrane</keyword>
<name>A0A9P4JZF9_9PLEO</name>
<sequence>MSDQHRYKITRAQAQCEITHYPPGFLGFEICTVTQSSQVHTSLISTTLPLGTIRDIWTLLKFTFFSTQHLHHFATLMNFFLLLLLLAPLAYSHSLPTSHQAALVDPDLHAEREKEHRIFYLRGDTGTHDLPKIANATLELWANRVNFENEPEYSIKKNISNFRPFAVRNEDGYTYGRPLI</sequence>
<keyword evidence="1" id="KW-1133">Transmembrane helix</keyword>
<reference evidence="3" key="1">
    <citation type="journal article" date="2020" name="Stud. Mycol.">
        <title>101 Dothideomycetes genomes: A test case for predicting lifestyles and emergence of pathogens.</title>
        <authorList>
            <person name="Haridas S."/>
            <person name="Albert R."/>
            <person name="Binder M."/>
            <person name="Bloem J."/>
            <person name="LaButti K."/>
            <person name="Salamov A."/>
            <person name="Andreopoulos B."/>
            <person name="Baker S."/>
            <person name="Barry K."/>
            <person name="Bills G."/>
            <person name="Bluhm B."/>
            <person name="Cannon C."/>
            <person name="Castanera R."/>
            <person name="Culley D."/>
            <person name="Daum C."/>
            <person name="Ezra D."/>
            <person name="Gonzalez J."/>
            <person name="Henrissat B."/>
            <person name="Kuo A."/>
            <person name="Liang C."/>
            <person name="Lipzen A."/>
            <person name="Lutzoni F."/>
            <person name="Magnuson J."/>
            <person name="Mondo S."/>
            <person name="Nolan M."/>
            <person name="Ohm R."/>
            <person name="Pangilinan J."/>
            <person name="Park H.-J."/>
            <person name="Ramirez L."/>
            <person name="Alfaro M."/>
            <person name="Sun H."/>
            <person name="Tritt A."/>
            <person name="Yoshinaga Y."/>
            <person name="Zwiers L.-H."/>
            <person name="Turgeon B."/>
            <person name="Goodwin S."/>
            <person name="Spatafora J."/>
            <person name="Crous P."/>
            <person name="Grigoriev I."/>
        </authorList>
    </citation>
    <scope>NUCLEOTIDE SEQUENCE [LARGE SCALE GENOMIC DNA]</scope>
    <source>
        <strain evidence="3">CBS 304.66</strain>
    </source>
</reference>
<evidence type="ECO:0000256" key="1">
    <source>
        <dbReference type="SAM" id="Phobius"/>
    </source>
</evidence>
<gene>
    <name evidence="2" type="ORF">CC78DRAFT_586834</name>
</gene>
<protein>
    <submittedName>
        <fullName evidence="2">Uncharacterized protein</fullName>
    </submittedName>
</protein>
<dbReference type="EMBL" id="ML986743">
    <property type="protein sequence ID" value="KAF2258665.1"/>
    <property type="molecule type" value="Genomic_DNA"/>
</dbReference>
<dbReference type="OrthoDB" id="5422698at2759"/>